<evidence type="ECO:0000256" key="1">
    <source>
        <dbReference type="SAM" id="MobiDB-lite"/>
    </source>
</evidence>
<accession>A0A4Y2R9Y3</accession>
<proteinExistence type="predicted"/>
<evidence type="ECO:0000313" key="2">
    <source>
        <dbReference type="EMBL" id="GBN72577.1"/>
    </source>
</evidence>
<name>A0A4Y2R9Y3_ARAVE</name>
<sequence length="104" mass="11358">MLHSQCVTEIFLAISDFVVEFCWRLSADLLFLQLRGAGWFRGDGAVQQHHPHPALQPAGPDDAPALRDEAEGVAHAQAPYHLPPAAARGEATAREEVPAQQLLR</sequence>
<dbReference type="AlphaFoldDB" id="A0A4Y2R9Y3"/>
<evidence type="ECO:0000313" key="3">
    <source>
        <dbReference type="Proteomes" id="UP000499080"/>
    </source>
</evidence>
<organism evidence="2 3">
    <name type="scientific">Araneus ventricosus</name>
    <name type="common">Orbweaver spider</name>
    <name type="synonym">Epeira ventricosa</name>
    <dbReference type="NCBI Taxonomy" id="182803"/>
    <lineage>
        <taxon>Eukaryota</taxon>
        <taxon>Metazoa</taxon>
        <taxon>Ecdysozoa</taxon>
        <taxon>Arthropoda</taxon>
        <taxon>Chelicerata</taxon>
        <taxon>Arachnida</taxon>
        <taxon>Araneae</taxon>
        <taxon>Araneomorphae</taxon>
        <taxon>Entelegynae</taxon>
        <taxon>Araneoidea</taxon>
        <taxon>Araneidae</taxon>
        <taxon>Araneus</taxon>
    </lineage>
</organism>
<gene>
    <name evidence="2" type="ORF">AVEN_228588_1</name>
</gene>
<protein>
    <submittedName>
        <fullName evidence="2">Uncharacterized protein</fullName>
    </submittedName>
</protein>
<feature type="region of interest" description="Disordered" evidence="1">
    <location>
        <begin position="43"/>
        <end position="104"/>
    </location>
</feature>
<comment type="caution">
    <text evidence="2">The sequence shown here is derived from an EMBL/GenBank/DDBJ whole genome shotgun (WGS) entry which is preliminary data.</text>
</comment>
<keyword evidence="3" id="KW-1185">Reference proteome</keyword>
<dbReference type="Proteomes" id="UP000499080">
    <property type="component" value="Unassembled WGS sequence"/>
</dbReference>
<reference evidence="2 3" key="1">
    <citation type="journal article" date="2019" name="Sci. Rep.">
        <title>Orb-weaving spider Araneus ventricosus genome elucidates the spidroin gene catalogue.</title>
        <authorList>
            <person name="Kono N."/>
            <person name="Nakamura H."/>
            <person name="Ohtoshi R."/>
            <person name="Moran D.A.P."/>
            <person name="Shinohara A."/>
            <person name="Yoshida Y."/>
            <person name="Fujiwara M."/>
            <person name="Mori M."/>
            <person name="Tomita M."/>
            <person name="Arakawa K."/>
        </authorList>
    </citation>
    <scope>NUCLEOTIDE SEQUENCE [LARGE SCALE GENOMIC DNA]</scope>
</reference>
<dbReference type="EMBL" id="BGPR01016322">
    <property type="protein sequence ID" value="GBN72577.1"/>
    <property type="molecule type" value="Genomic_DNA"/>
</dbReference>